<dbReference type="InterPro" id="IPR036237">
    <property type="entry name" value="Xyl_isomerase-like_sf"/>
</dbReference>
<dbReference type="InParanoid" id="A0A259TWC5"/>
<dbReference type="SUPFAM" id="SSF51658">
    <property type="entry name" value="Xylose isomerase-like"/>
    <property type="match status" value="1"/>
</dbReference>
<keyword evidence="2" id="KW-1185">Reference proteome</keyword>
<dbReference type="OrthoDB" id="1492324at2"/>
<name>A0A259TWC5_9BACT</name>
<dbReference type="AlphaFoldDB" id="A0A259TWC5"/>
<dbReference type="RefSeq" id="WP_094545776.1">
    <property type="nucleotide sequence ID" value="NZ_MQWB01000001.1"/>
</dbReference>
<reference evidence="1 2" key="1">
    <citation type="submission" date="2016-11" db="EMBL/GenBank/DDBJ databases">
        <title>Study of marine rhodopsin-containing bacteria.</title>
        <authorList>
            <person name="Yoshizawa S."/>
            <person name="Kumagai Y."/>
            <person name="Kogure K."/>
        </authorList>
    </citation>
    <scope>NUCLEOTIDE SEQUENCE [LARGE SCALE GENOMIC DNA]</scope>
    <source>
        <strain evidence="1 2">SG-29</strain>
    </source>
</reference>
<dbReference type="Gene3D" id="3.20.20.150">
    <property type="entry name" value="Divalent-metal-dependent TIM barrel enzymes"/>
    <property type="match status" value="1"/>
</dbReference>
<gene>
    <name evidence="1" type="ORF">BSZ36_02770</name>
</gene>
<dbReference type="Proteomes" id="UP000216446">
    <property type="component" value="Unassembled WGS sequence"/>
</dbReference>
<accession>A0A259TWC5</accession>
<evidence type="ECO:0008006" key="3">
    <source>
        <dbReference type="Google" id="ProtNLM"/>
    </source>
</evidence>
<comment type="caution">
    <text evidence="1">The sequence shown here is derived from an EMBL/GenBank/DDBJ whole genome shotgun (WGS) entry which is preliminary data.</text>
</comment>
<evidence type="ECO:0000313" key="1">
    <source>
        <dbReference type="EMBL" id="OZC01996.1"/>
    </source>
</evidence>
<proteinExistence type="predicted"/>
<dbReference type="EMBL" id="MQWB01000001">
    <property type="protein sequence ID" value="OZC01996.1"/>
    <property type="molecule type" value="Genomic_DNA"/>
</dbReference>
<organism evidence="1 2">
    <name type="scientific">Rubricoccus marinus</name>
    <dbReference type="NCBI Taxonomy" id="716817"/>
    <lineage>
        <taxon>Bacteria</taxon>
        <taxon>Pseudomonadati</taxon>
        <taxon>Rhodothermota</taxon>
        <taxon>Rhodothermia</taxon>
        <taxon>Rhodothermales</taxon>
        <taxon>Rubricoccaceae</taxon>
        <taxon>Rubricoccus</taxon>
    </lineage>
</organism>
<protein>
    <recommendedName>
        <fullName evidence="3">Xylose isomerase-like TIM barrel domain-containing protein</fullName>
    </recommendedName>
</protein>
<evidence type="ECO:0000313" key="2">
    <source>
        <dbReference type="Proteomes" id="UP000216446"/>
    </source>
</evidence>
<sequence>MLPTLLTDTVSADPRRALDSALLWGFEAVVLRTVGRQRVPHVNEAQLRRLLEDAEMPLEAVDPGLFEGDATAPAAGLDDLEALAALAPFCTRMRTRTVIVGPMGAAPREVSQASGVLKRAGDVAAGYGLTLAVRNEGEAASAEALADLVGSIGHPSVVGWWSVAASREAGEEPLASAKALVGTPLAGIEADEAFAEAAPEASGLIPLCQAGFEGPVVLAFGGVPQKGLATATALIRHVRMARKAAA</sequence>